<dbReference type="InterPro" id="IPR018368">
    <property type="entry name" value="ClpA/B_CS1"/>
</dbReference>
<feature type="region of interest" description="Disordered" evidence="7">
    <location>
        <begin position="27"/>
        <end position="49"/>
    </location>
</feature>
<feature type="domain" description="AAA+ ATPase" evidence="8">
    <location>
        <begin position="89"/>
        <end position="233"/>
    </location>
</feature>
<evidence type="ECO:0000256" key="3">
    <source>
        <dbReference type="ARBA" id="ARBA00022741"/>
    </source>
</evidence>
<dbReference type="GO" id="GO:0005524">
    <property type="term" value="F:ATP binding"/>
    <property type="evidence" value="ECO:0007669"/>
    <property type="project" value="UniProtKB-KW"/>
</dbReference>
<dbReference type="InterPro" id="IPR003593">
    <property type="entry name" value="AAA+_ATPase"/>
</dbReference>
<evidence type="ECO:0000256" key="7">
    <source>
        <dbReference type="SAM" id="MobiDB-lite"/>
    </source>
</evidence>
<dbReference type="InterPro" id="IPR001270">
    <property type="entry name" value="ClpA/B"/>
</dbReference>
<evidence type="ECO:0000259" key="9">
    <source>
        <dbReference type="SMART" id="SM01086"/>
    </source>
</evidence>
<dbReference type="InterPro" id="IPR041546">
    <property type="entry name" value="ClpA/ClpB_AAA_lid"/>
</dbReference>
<protein>
    <submittedName>
        <fullName evidence="10">Uncharacterized protein</fullName>
    </submittedName>
</protein>
<evidence type="ECO:0000256" key="4">
    <source>
        <dbReference type="ARBA" id="ARBA00022840"/>
    </source>
</evidence>
<keyword evidence="11" id="KW-1185">Reference proteome</keyword>
<dbReference type="Pfam" id="PF00004">
    <property type="entry name" value="AAA"/>
    <property type="match status" value="1"/>
</dbReference>
<feature type="region of interest" description="Disordered" evidence="7">
    <location>
        <begin position="750"/>
        <end position="769"/>
    </location>
</feature>
<dbReference type="InterPro" id="IPR027417">
    <property type="entry name" value="P-loop_NTPase"/>
</dbReference>
<evidence type="ECO:0000313" key="11">
    <source>
        <dbReference type="Proteomes" id="UP000751190"/>
    </source>
</evidence>
<dbReference type="GO" id="GO:0005737">
    <property type="term" value="C:cytoplasm"/>
    <property type="evidence" value="ECO:0007669"/>
    <property type="project" value="TreeGrafter"/>
</dbReference>
<comment type="similarity">
    <text evidence="1 6">Belongs to the ClpA/ClpB family.</text>
</comment>
<dbReference type="InterPro" id="IPR003959">
    <property type="entry name" value="ATPase_AAA_core"/>
</dbReference>
<keyword evidence="5 6" id="KW-0143">Chaperone</keyword>
<dbReference type="Pfam" id="PF17871">
    <property type="entry name" value="AAA_lid_9"/>
    <property type="match status" value="1"/>
</dbReference>
<dbReference type="InterPro" id="IPR019489">
    <property type="entry name" value="Clp_ATPase_C"/>
</dbReference>
<accession>A0A8J5XSI1</accession>
<reference evidence="10" key="1">
    <citation type="submission" date="2021-05" db="EMBL/GenBank/DDBJ databases">
        <title>The genome of the haptophyte Pavlova lutheri (Diacronema luteri, Pavlovales) - a model for lipid biosynthesis in eukaryotic algae.</title>
        <authorList>
            <person name="Hulatt C.J."/>
            <person name="Posewitz M.C."/>
        </authorList>
    </citation>
    <scope>NUCLEOTIDE SEQUENCE</scope>
    <source>
        <strain evidence="10">NIVA-4/92</strain>
    </source>
</reference>
<dbReference type="FunFam" id="3.40.50.300:FF:000120">
    <property type="entry name" value="ATP-dependent chaperone ClpB"/>
    <property type="match status" value="1"/>
</dbReference>
<evidence type="ECO:0000256" key="1">
    <source>
        <dbReference type="ARBA" id="ARBA00008675"/>
    </source>
</evidence>
<keyword evidence="4 6" id="KW-0067">ATP-binding</keyword>
<evidence type="ECO:0000313" key="10">
    <source>
        <dbReference type="EMBL" id="KAG8469694.1"/>
    </source>
</evidence>
<dbReference type="FunFam" id="3.40.50.300:FF:000010">
    <property type="entry name" value="Chaperone clpB 1, putative"/>
    <property type="match status" value="1"/>
</dbReference>
<dbReference type="CDD" id="cd19499">
    <property type="entry name" value="RecA-like_ClpB_Hsp104-like"/>
    <property type="match status" value="1"/>
</dbReference>
<dbReference type="AlphaFoldDB" id="A0A8J5XSI1"/>
<dbReference type="SMART" id="SM00382">
    <property type="entry name" value="AAA"/>
    <property type="match status" value="2"/>
</dbReference>
<evidence type="ECO:0000256" key="5">
    <source>
        <dbReference type="ARBA" id="ARBA00023186"/>
    </source>
</evidence>
<name>A0A8J5XSI1_DIALT</name>
<evidence type="ECO:0000256" key="2">
    <source>
        <dbReference type="ARBA" id="ARBA00022737"/>
    </source>
</evidence>
<dbReference type="InterPro" id="IPR028299">
    <property type="entry name" value="ClpA/B_CS2"/>
</dbReference>
<gene>
    <name evidence="10" type="ORF">KFE25_006149</name>
</gene>
<comment type="caution">
    <text evidence="10">The sequence shown here is derived from an EMBL/GenBank/DDBJ whole genome shotgun (WGS) entry which is preliminary data.</text>
</comment>
<dbReference type="Proteomes" id="UP000751190">
    <property type="component" value="Unassembled WGS sequence"/>
</dbReference>
<feature type="domain" description="AAA+ ATPase" evidence="8">
    <location>
        <begin position="490"/>
        <end position="660"/>
    </location>
</feature>
<dbReference type="PANTHER" id="PTHR11638:SF176">
    <property type="entry name" value="HEAT SHOCK PROTEIN 78, MITOCHONDRIAL"/>
    <property type="match status" value="1"/>
</dbReference>
<keyword evidence="2" id="KW-0677">Repeat</keyword>
<dbReference type="Gene3D" id="1.10.8.60">
    <property type="match status" value="1"/>
</dbReference>
<dbReference type="PANTHER" id="PTHR11638">
    <property type="entry name" value="ATP-DEPENDENT CLP PROTEASE"/>
    <property type="match status" value="1"/>
</dbReference>
<proteinExistence type="inferred from homology"/>
<dbReference type="FunFam" id="3.40.50.300:FF:000025">
    <property type="entry name" value="ATP-dependent Clp protease subunit"/>
    <property type="match status" value="1"/>
</dbReference>
<dbReference type="SMART" id="SM01086">
    <property type="entry name" value="ClpB_D2-small"/>
    <property type="match status" value="1"/>
</dbReference>
<feature type="domain" description="Clp ATPase C-terminal" evidence="9">
    <location>
        <begin position="659"/>
        <end position="744"/>
    </location>
</feature>
<sequence length="789" mass="85069">MAGGRILQLVARGGLARGAGRGALARGLAGRAPSPSSLAGVPPKPKPASGALEKYGVDLTAAAREGRLDPVIGRDDEIRRTLQVLSRRSKNNPVLIGEPGVGKTAVVEGLAQRIANDEVPESVRGKRVVSLDLGALIAGAKFRGEFEERLKAVLQQVIDSNNDIILFIDELHTVVGAGAAEGAMDASNLLKPPLARGELSCVGATTTAEYRTIERDAALARRFQAVLVEEPSVEATITILRGIAPKYQAHHGLRITDGALVAAATLASRYLTERKLPDSAIDLVDEAASRLRLQRESKPEELFELDRQILVAQIELEALRRESDPSSEARRGVLEAELREKGARADELSKRWARERAAVEAQKQAQLELDDARSRLERAQRDGDLHKAGELRYSVIPELEARSARLASETQAAGPKGRLLSEEVTSETISQVVSRSTGVPVERIVRGERDKLLGLEASLSARVVGQPKAVKCVADAVRVSRAGLHDSSRPLGAFLFLGPTGVGKTELCKALAAQLFDTDAAITRLDMSEFSERHSVSRLVGAPPGYVGYDEGGALTEAVRRRPYSVLLFDEFEKAHRDVHTLLLQVLDEGQLTDSHSKRVSFANCLIVMTSNLGAHALAALKEGELAETARAKVMEDVRAALPPEFINRLDEIILFNKLSRAQIGNVTRLELAKAARRLEGRHVTLELSDAAVDWLADAGYNPAFGARPVRRAIQQHVINPLASKLIELGQIHSAVVRIDVPNVSAPATTSFWGRPTPTVEEDTSGGGERGALQIVIKAELSEPEDGVR</sequence>
<evidence type="ECO:0000259" key="8">
    <source>
        <dbReference type="SMART" id="SM00382"/>
    </source>
</evidence>
<evidence type="ECO:0000256" key="6">
    <source>
        <dbReference type="RuleBase" id="RU004432"/>
    </source>
</evidence>
<dbReference type="CDD" id="cd00009">
    <property type="entry name" value="AAA"/>
    <property type="match status" value="1"/>
</dbReference>
<dbReference type="EMBL" id="JAGTXO010000002">
    <property type="protein sequence ID" value="KAG8469694.1"/>
    <property type="molecule type" value="Genomic_DNA"/>
</dbReference>
<organism evidence="10 11">
    <name type="scientific">Diacronema lutheri</name>
    <name type="common">Unicellular marine alga</name>
    <name type="synonym">Monochrysis lutheri</name>
    <dbReference type="NCBI Taxonomy" id="2081491"/>
    <lineage>
        <taxon>Eukaryota</taxon>
        <taxon>Haptista</taxon>
        <taxon>Haptophyta</taxon>
        <taxon>Pavlovophyceae</taxon>
        <taxon>Pavlovales</taxon>
        <taxon>Pavlovaceae</taxon>
        <taxon>Diacronema</taxon>
    </lineage>
</organism>
<dbReference type="Gene3D" id="3.40.50.300">
    <property type="entry name" value="P-loop containing nucleotide triphosphate hydrolases"/>
    <property type="match status" value="3"/>
</dbReference>
<dbReference type="GO" id="GO:0016887">
    <property type="term" value="F:ATP hydrolysis activity"/>
    <property type="evidence" value="ECO:0007669"/>
    <property type="project" value="InterPro"/>
</dbReference>
<dbReference type="SUPFAM" id="SSF52540">
    <property type="entry name" value="P-loop containing nucleoside triphosphate hydrolases"/>
    <property type="match status" value="2"/>
</dbReference>
<keyword evidence="3 6" id="KW-0547">Nucleotide-binding</keyword>
<dbReference type="Pfam" id="PF07724">
    <property type="entry name" value="AAA_2"/>
    <property type="match status" value="1"/>
</dbReference>
<dbReference type="OMA" id="VSKMMQG"/>
<dbReference type="OrthoDB" id="9156702at2759"/>
<dbReference type="PROSITE" id="PS00871">
    <property type="entry name" value="CLPAB_2"/>
    <property type="match status" value="1"/>
</dbReference>
<dbReference type="PROSITE" id="PS00870">
    <property type="entry name" value="CLPAB_1"/>
    <property type="match status" value="1"/>
</dbReference>
<dbReference type="Pfam" id="PF10431">
    <property type="entry name" value="ClpB_D2-small"/>
    <property type="match status" value="1"/>
</dbReference>
<dbReference type="GO" id="GO:0034605">
    <property type="term" value="P:cellular response to heat"/>
    <property type="evidence" value="ECO:0007669"/>
    <property type="project" value="TreeGrafter"/>
</dbReference>
<dbReference type="PRINTS" id="PR00300">
    <property type="entry name" value="CLPPROTEASEA"/>
</dbReference>
<dbReference type="InterPro" id="IPR050130">
    <property type="entry name" value="ClpA_ClpB"/>
</dbReference>